<dbReference type="Gene3D" id="1.20.58.1910">
    <property type="match status" value="1"/>
</dbReference>
<evidence type="ECO:0000259" key="1">
    <source>
        <dbReference type="PROSITE" id="PS51831"/>
    </source>
</evidence>
<dbReference type="PROSITE" id="PS51831">
    <property type="entry name" value="HD"/>
    <property type="match status" value="1"/>
</dbReference>
<dbReference type="Proteomes" id="UP001221597">
    <property type="component" value="Chromosome"/>
</dbReference>
<organism evidence="2 3">
    <name type="scientific">Halobacillus naozhouensis</name>
    <dbReference type="NCBI Taxonomy" id="554880"/>
    <lineage>
        <taxon>Bacteria</taxon>
        <taxon>Bacillati</taxon>
        <taxon>Bacillota</taxon>
        <taxon>Bacilli</taxon>
        <taxon>Bacillales</taxon>
        <taxon>Bacillaceae</taxon>
        <taxon>Halobacillus</taxon>
    </lineage>
</organism>
<accession>A0ABY8IW86</accession>
<dbReference type="PANTHER" id="PTHR33594">
    <property type="entry name" value="SUPERFAMILY HYDROLASE, PUTATIVE (AFU_ORTHOLOGUE AFUA_1G03035)-RELATED"/>
    <property type="match status" value="1"/>
</dbReference>
<keyword evidence="3" id="KW-1185">Reference proteome</keyword>
<evidence type="ECO:0000313" key="3">
    <source>
        <dbReference type="Proteomes" id="UP001221597"/>
    </source>
</evidence>
<dbReference type="CDD" id="cd00077">
    <property type="entry name" value="HDc"/>
    <property type="match status" value="1"/>
</dbReference>
<dbReference type="Gene3D" id="1.10.472.50">
    <property type="entry name" value="HD-domain/PDEase-like"/>
    <property type="match status" value="1"/>
</dbReference>
<dbReference type="SUPFAM" id="SSF109604">
    <property type="entry name" value="HD-domain/PDEase-like"/>
    <property type="match status" value="1"/>
</dbReference>
<proteinExistence type="predicted"/>
<gene>
    <name evidence="2" type="ORF">P9989_11560</name>
</gene>
<feature type="domain" description="HD" evidence="1">
    <location>
        <begin position="26"/>
        <end position="125"/>
    </location>
</feature>
<name>A0ABY8IW86_9BACI</name>
<dbReference type="EMBL" id="CP121671">
    <property type="protein sequence ID" value="WFT73046.1"/>
    <property type="molecule type" value="Genomic_DNA"/>
</dbReference>
<protein>
    <submittedName>
        <fullName evidence="2">HD domain-containing protein</fullName>
    </submittedName>
</protein>
<reference evidence="2 3" key="1">
    <citation type="submission" date="2023-04" db="EMBL/GenBank/DDBJ databases">
        <title>Genome sequence of Halobacillus naozhouensis KACC 21980.</title>
        <authorList>
            <person name="Kim S."/>
            <person name="Heo J."/>
            <person name="Kwon S.-W."/>
        </authorList>
    </citation>
    <scope>NUCLEOTIDE SEQUENCE [LARGE SCALE GENOMIC DNA]</scope>
    <source>
        <strain evidence="2 3">KCTC 13234</strain>
    </source>
</reference>
<dbReference type="InterPro" id="IPR003607">
    <property type="entry name" value="HD/PDEase_dom"/>
</dbReference>
<dbReference type="InterPro" id="IPR006674">
    <property type="entry name" value="HD_domain"/>
</dbReference>
<dbReference type="PANTHER" id="PTHR33594:SF1">
    <property type="entry name" value="HD_PDEASE DOMAIN-CONTAINING PROTEIN"/>
    <property type="match status" value="1"/>
</dbReference>
<dbReference type="RefSeq" id="WP_283075074.1">
    <property type="nucleotide sequence ID" value="NZ_CP121671.1"/>
</dbReference>
<dbReference type="SMART" id="SM00471">
    <property type="entry name" value="HDc"/>
    <property type="match status" value="1"/>
</dbReference>
<sequence>MLKESLITTIENYLHELFDHDPTGHDYYHMKRVAHWSKVLAEKEGADPFICEIAGWLHDVGDAKLFQDPAQASEQALRLLSKQGILEQDCQQIKMAMADVSFSKGRTPQTLEGKIVQDADRLDAIGAIGIARTFAFGGAHSQLIHHDEQGSSTSIQHFYDKLLKLSDLIHTKSAKEEAQIRHQYMVDYLQRFLYEWEVVNEQ</sequence>
<evidence type="ECO:0000313" key="2">
    <source>
        <dbReference type="EMBL" id="WFT73046.1"/>
    </source>
</evidence>
<dbReference type="Pfam" id="PF01966">
    <property type="entry name" value="HD"/>
    <property type="match status" value="1"/>
</dbReference>